<dbReference type="PANTHER" id="PTHR13696">
    <property type="entry name" value="P-LOOP CONTAINING NUCLEOSIDE TRIPHOSPHATE HYDROLASE"/>
    <property type="match status" value="1"/>
</dbReference>
<protein>
    <submittedName>
        <fullName evidence="2">AAA family ATPase</fullName>
    </submittedName>
</protein>
<dbReference type="InterPro" id="IPR002586">
    <property type="entry name" value="CobQ/CobB/MinD/ParA_Nub-bd_dom"/>
</dbReference>
<dbReference type="PIRSF" id="PIRSF009320">
    <property type="entry name" value="Nuc_binding_HP_1000"/>
    <property type="match status" value="1"/>
</dbReference>
<dbReference type="EMBL" id="JBHSOH010000020">
    <property type="protein sequence ID" value="MFC5849475.1"/>
    <property type="molecule type" value="Genomic_DNA"/>
</dbReference>
<evidence type="ECO:0000259" key="1">
    <source>
        <dbReference type="Pfam" id="PF01656"/>
    </source>
</evidence>
<evidence type="ECO:0000313" key="3">
    <source>
        <dbReference type="Proteomes" id="UP001595979"/>
    </source>
</evidence>
<feature type="domain" description="CobQ/CobB/MinD/ParA nucleotide binding" evidence="1">
    <location>
        <begin position="8"/>
        <end position="187"/>
    </location>
</feature>
<evidence type="ECO:0000313" key="2">
    <source>
        <dbReference type="EMBL" id="MFC5849475.1"/>
    </source>
</evidence>
<name>A0ABW1DMY5_9DEIO</name>
<dbReference type="PANTHER" id="PTHR13696:SF96">
    <property type="entry name" value="COBQ_COBB_MIND_PARA NUCLEOTIDE BINDING DOMAIN-CONTAINING PROTEIN"/>
    <property type="match status" value="1"/>
</dbReference>
<gene>
    <name evidence="2" type="ORF">ACFPQ6_14270</name>
</gene>
<dbReference type="InterPro" id="IPR050678">
    <property type="entry name" value="DNA_Partitioning_ATPase"/>
</dbReference>
<dbReference type="RefSeq" id="WP_380050653.1">
    <property type="nucleotide sequence ID" value="NZ_JBHSOH010000020.1"/>
</dbReference>
<sequence length="208" mass="22600">MPKATKFIIVIQAKGGVGKTTVTHALASAISDNRSTVAVVDQDTQESSLQWAGAAEHHGRPLPYPVYRPEEFIKLKERPAYVIIDAPGNNLGALKALVPQADVILMPTLPGPLEADSLARTIAVMQGDDVAFKDGAEVGVICVKWRRAGTGNDTAVCLDTQARIEEMGLPILAKLYDKSDYQKRFGRVMPFHLYHPLKDVLDTLGVRA</sequence>
<dbReference type="Gene3D" id="3.40.50.300">
    <property type="entry name" value="P-loop containing nucleotide triphosphate hydrolases"/>
    <property type="match status" value="1"/>
</dbReference>
<comment type="caution">
    <text evidence="2">The sequence shown here is derived from an EMBL/GenBank/DDBJ whole genome shotgun (WGS) entry which is preliminary data.</text>
</comment>
<reference evidence="3" key="1">
    <citation type="journal article" date="2019" name="Int. J. Syst. Evol. Microbiol.">
        <title>The Global Catalogue of Microorganisms (GCM) 10K type strain sequencing project: providing services to taxonomists for standard genome sequencing and annotation.</title>
        <authorList>
            <consortium name="The Broad Institute Genomics Platform"/>
            <consortium name="The Broad Institute Genome Sequencing Center for Infectious Disease"/>
            <person name="Wu L."/>
            <person name="Ma J."/>
        </authorList>
    </citation>
    <scope>NUCLEOTIDE SEQUENCE [LARGE SCALE GENOMIC DNA]</scope>
    <source>
        <strain evidence="3">CGMCC 1.15053</strain>
    </source>
</reference>
<keyword evidence="3" id="KW-1185">Reference proteome</keyword>
<dbReference type="SUPFAM" id="SSF52540">
    <property type="entry name" value="P-loop containing nucleoside triphosphate hydrolases"/>
    <property type="match status" value="1"/>
</dbReference>
<dbReference type="CDD" id="cd02042">
    <property type="entry name" value="ParAB_family"/>
    <property type="match status" value="1"/>
</dbReference>
<organism evidence="2 3">
    <name type="scientific">Deinococcus petrolearius</name>
    <dbReference type="NCBI Taxonomy" id="1751295"/>
    <lineage>
        <taxon>Bacteria</taxon>
        <taxon>Thermotogati</taxon>
        <taxon>Deinococcota</taxon>
        <taxon>Deinococci</taxon>
        <taxon>Deinococcales</taxon>
        <taxon>Deinococcaceae</taxon>
        <taxon>Deinococcus</taxon>
    </lineage>
</organism>
<dbReference type="Pfam" id="PF01656">
    <property type="entry name" value="CbiA"/>
    <property type="match status" value="1"/>
</dbReference>
<dbReference type="Proteomes" id="UP001595979">
    <property type="component" value="Unassembled WGS sequence"/>
</dbReference>
<proteinExistence type="predicted"/>
<dbReference type="InterPro" id="IPR027417">
    <property type="entry name" value="P-loop_NTPase"/>
</dbReference>
<accession>A0ABW1DMY5</accession>